<dbReference type="OrthoDB" id="10501560at2759"/>
<dbReference type="Proteomes" id="UP000276133">
    <property type="component" value="Unassembled WGS sequence"/>
</dbReference>
<keyword evidence="1" id="KW-0812">Transmembrane</keyword>
<keyword evidence="3" id="KW-1185">Reference proteome</keyword>
<comment type="caution">
    <text evidence="2">The sequence shown here is derived from an EMBL/GenBank/DDBJ whole genome shotgun (WGS) entry which is preliminary data.</text>
</comment>
<sequence length="152" mass="17794">MIRTVFYHVFLIVLPILICSSSIIDNNSKTRSFDGHVGKLSNPVKRHLLKRIQIPFKWGKRSLFANTNSKEFCSDFFAVLITQNRRELKRLRELDISQVYHECFNYMLGLNSLEVDSENDQFSEHSLNDEISIEGDTRAELLKRSNIPFRWG</sequence>
<feature type="transmembrane region" description="Helical" evidence="1">
    <location>
        <begin position="6"/>
        <end position="24"/>
    </location>
</feature>
<evidence type="ECO:0000256" key="1">
    <source>
        <dbReference type="SAM" id="Phobius"/>
    </source>
</evidence>
<protein>
    <submittedName>
        <fullName evidence="2">Uncharacterized protein</fullName>
    </submittedName>
</protein>
<keyword evidence="1" id="KW-0472">Membrane</keyword>
<keyword evidence="1" id="KW-1133">Transmembrane helix</keyword>
<gene>
    <name evidence="2" type="ORF">BpHYR1_024908</name>
</gene>
<name>A0A3M7QJF9_BRAPC</name>
<evidence type="ECO:0000313" key="3">
    <source>
        <dbReference type="Proteomes" id="UP000276133"/>
    </source>
</evidence>
<proteinExistence type="predicted"/>
<reference evidence="2 3" key="1">
    <citation type="journal article" date="2018" name="Sci. Rep.">
        <title>Genomic signatures of local adaptation to the degree of environmental predictability in rotifers.</title>
        <authorList>
            <person name="Franch-Gras L."/>
            <person name="Hahn C."/>
            <person name="Garcia-Roger E.M."/>
            <person name="Carmona M.J."/>
            <person name="Serra M."/>
            <person name="Gomez A."/>
        </authorList>
    </citation>
    <scope>NUCLEOTIDE SEQUENCE [LARGE SCALE GENOMIC DNA]</scope>
    <source>
        <strain evidence="2">HYR1</strain>
    </source>
</reference>
<evidence type="ECO:0000313" key="2">
    <source>
        <dbReference type="EMBL" id="RNA11576.1"/>
    </source>
</evidence>
<dbReference type="EMBL" id="REGN01005919">
    <property type="protein sequence ID" value="RNA11576.1"/>
    <property type="molecule type" value="Genomic_DNA"/>
</dbReference>
<accession>A0A3M7QJF9</accession>
<dbReference type="AlphaFoldDB" id="A0A3M7QJF9"/>
<organism evidence="2 3">
    <name type="scientific">Brachionus plicatilis</name>
    <name type="common">Marine rotifer</name>
    <name type="synonym">Brachionus muelleri</name>
    <dbReference type="NCBI Taxonomy" id="10195"/>
    <lineage>
        <taxon>Eukaryota</taxon>
        <taxon>Metazoa</taxon>
        <taxon>Spiralia</taxon>
        <taxon>Gnathifera</taxon>
        <taxon>Rotifera</taxon>
        <taxon>Eurotatoria</taxon>
        <taxon>Monogononta</taxon>
        <taxon>Pseudotrocha</taxon>
        <taxon>Ploima</taxon>
        <taxon>Brachionidae</taxon>
        <taxon>Brachionus</taxon>
    </lineage>
</organism>